<keyword evidence="1" id="KW-0472">Membrane</keyword>
<gene>
    <name evidence="2" type="ORF">GA0070608_2189</name>
    <name evidence="3" type="ORF">OIE14_14405</name>
</gene>
<accession>A0A1C6V0B3</accession>
<evidence type="ECO:0000313" key="5">
    <source>
        <dbReference type="Proteomes" id="UP001334804"/>
    </source>
</evidence>
<evidence type="ECO:0000313" key="4">
    <source>
        <dbReference type="Proteomes" id="UP000199343"/>
    </source>
</evidence>
<proteinExistence type="predicted"/>
<dbReference type="EMBL" id="CP109071">
    <property type="protein sequence ID" value="WSA35144.1"/>
    <property type="molecule type" value="Genomic_DNA"/>
</dbReference>
<evidence type="ECO:0000313" key="2">
    <source>
        <dbReference type="EMBL" id="SCL59703.1"/>
    </source>
</evidence>
<dbReference type="OrthoDB" id="3293457at2"/>
<dbReference type="RefSeq" id="WP_091626103.1">
    <property type="nucleotide sequence ID" value="NZ_CP109071.1"/>
</dbReference>
<dbReference type="AlphaFoldDB" id="A0A1C6V0B3"/>
<feature type="transmembrane region" description="Helical" evidence="1">
    <location>
        <begin position="66"/>
        <end position="85"/>
    </location>
</feature>
<protein>
    <submittedName>
        <fullName evidence="2">Uncharacterized protein</fullName>
    </submittedName>
</protein>
<keyword evidence="1" id="KW-1133">Transmembrane helix</keyword>
<dbReference type="EMBL" id="FMIC01000002">
    <property type="protein sequence ID" value="SCL59703.1"/>
    <property type="molecule type" value="Genomic_DNA"/>
</dbReference>
<sequence length="279" mass="28847">MNTYIPDSANSRLDAALRSLDAAGTPTAEQHQRAATTLERIVATAPAADTTHPGASAPVRRSRRRLLLIPVAAAALTAAVVVLPGGEDGGRAYASWTPVPTALTAAEIDTVAPACRKRLRGGSLDLERARLVLAERRGEYVALLYRTDDPDISGSCLARNPQGDDDVDDVDVGIGGSSGPALPAPARGFTQGAVADYRDASITDGATGADVAGVTIHAGGLTVQASVSNGRYVAWWPGAAFEQDRDQPSGEDGARSLISYDLTLTDGTVVHDAQPTLPS</sequence>
<dbReference type="STRING" id="47871.GA0070608_2189"/>
<evidence type="ECO:0000313" key="3">
    <source>
        <dbReference type="EMBL" id="WSA35144.1"/>
    </source>
</evidence>
<reference evidence="2 4" key="1">
    <citation type="submission" date="2016-06" db="EMBL/GenBank/DDBJ databases">
        <authorList>
            <person name="Kjaerup R.B."/>
            <person name="Dalgaard T.S."/>
            <person name="Juul-Madsen H.R."/>
        </authorList>
    </citation>
    <scope>NUCLEOTIDE SEQUENCE [LARGE SCALE GENOMIC DNA]</scope>
    <source>
        <strain evidence="2 4">DSM 43363</strain>
    </source>
</reference>
<evidence type="ECO:0000256" key="1">
    <source>
        <dbReference type="SAM" id="Phobius"/>
    </source>
</evidence>
<reference evidence="3 5" key="2">
    <citation type="submission" date="2022-10" db="EMBL/GenBank/DDBJ databases">
        <title>The complete genomes of actinobacterial strains from the NBC collection.</title>
        <authorList>
            <person name="Joergensen T.S."/>
            <person name="Alvarez Arevalo M."/>
            <person name="Sterndorff E.B."/>
            <person name="Faurdal D."/>
            <person name="Vuksanovic O."/>
            <person name="Mourched A.-S."/>
            <person name="Charusanti P."/>
            <person name="Shaw S."/>
            <person name="Blin K."/>
            <person name="Weber T."/>
        </authorList>
    </citation>
    <scope>NUCLEOTIDE SEQUENCE [LARGE SCALE GENOMIC DNA]</scope>
    <source>
        <strain evidence="3 5">NBC 01809</strain>
    </source>
</reference>
<dbReference type="Proteomes" id="UP001334804">
    <property type="component" value="Chromosome"/>
</dbReference>
<keyword evidence="1" id="KW-0812">Transmembrane</keyword>
<keyword evidence="5" id="KW-1185">Reference proteome</keyword>
<name>A0A1C6V0B3_9ACTN</name>
<dbReference type="Proteomes" id="UP000199343">
    <property type="component" value="Unassembled WGS sequence"/>
</dbReference>
<organism evidence="2 4">
    <name type="scientific">Micromonospora peucetia</name>
    <dbReference type="NCBI Taxonomy" id="47871"/>
    <lineage>
        <taxon>Bacteria</taxon>
        <taxon>Bacillati</taxon>
        <taxon>Actinomycetota</taxon>
        <taxon>Actinomycetes</taxon>
        <taxon>Micromonosporales</taxon>
        <taxon>Micromonosporaceae</taxon>
        <taxon>Micromonospora</taxon>
    </lineage>
</organism>